<evidence type="ECO:0008006" key="4">
    <source>
        <dbReference type="Google" id="ProtNLM"/>
    </source>
</evidence>
<dbReference type="AlphaFoldDB" id="A0A8A3P2J9"/>
<protein>
    <recommendedName>
        <fullName evidence="4">C2H2-type domain-containing protein</fullName>
    </recommendedName>
</protein>
<dbReference type="EMBL" id="CP063406">
    <property type="protein sequence ID" value="QSZ32063.1"/>
    <property type="molecule type" value="Genomic_DNA"/>
</dbReference>
<dbReference type="Proteomes" id="UP000672032">
    <property type="component" value="Chromosome 2"/>
</dbReference>
<proteinExistence type="predicted"/>
<feature type="non-terminal residue" evidence="2">
    <location>
        <position position="163"/>
    </location>
</feature>
<sequence length="163" mass="18652">RIERNIVISEGFVDLTGNDDSDFEDENKDTGEASGDGNSSREEDENDVPALSKQQIQQLIASRKRNCHMFRCENCKNEFDIENNGKKDCWYHPGVKEVYDGDDFWADHDDDAMGFQSFMKTTQTLLMGSSGIVVRNWEVRRAARILDIKLWKRGVARGPDTEI</sequence>
<evidence type="ECO:0000313" key="2">
    <source>
        <dbReference type="EMBL" id="QSZ32063.1"/>
    </source>
</evidence>
<reference evidence="2" key="1">
    <citation type="submission" date="2020-10" db="EMBL/GenBank/DDBJ databases">
        <title>Genome Sequence of Monilinia vaccinii-corymbosi Sheds Light on Mummy Berry Disease Infection of Blueberry and Mating Type.</title>
        <authorList>
            <person name="Yow A.G."/>
            <person name="Zhang Y."/>
            <person name="Bansal K."/>
            <person name="Eacker S.M."/>
            <person name="Sullivan S."/>
            <person name="Liachko I."/>
            <person name="Cubeta M.A."/>
            <person name="Rollins J.A."/>
            <person name="Ashrafi H."/>
        </authorList>
    </citation>
    <scope>NUCLEOTIDE SEQUENCE</scope>
    <source>
        <strain evidence="2">RL-1</strain>
    </source>
</reference>
<dbReference type="OrthoDB" id="5422613at2759"/>
<name>A0A8A3P2J9_9HELO</name>
<evidence type="ECO:0000256" key="1">
    <source>
        <dbReference type="SAM" id="MobiDB-lite"/>
    </source>
</evidence>
<accession>A0A8A3P2J9</accession>
<evidence type="ECO:0000313" key="3">
    <source>
        <dbReference type="Proteomes" id="UP000672032"/>
    </source>
</evidence>
<organism evidence="2 3">
    <name type="scientific">Monilinia vaccinii-corymbosi</name>
    <dbReference type="NCBI Taxonomy" id="61207"/>
    <lineage>
        <taxon>Eukaryota</taxon>
        <taxon>Fungi</taxon>
        <taxon>Dikarya</taxon>
        <taxon>Ascomycota</taxon>
        <taxon>Pezizomycotina</taxon>
        <taxon>Leotiomycetes</taxon>
        <taxon>Helotiales</taxon>
        <taxon>Sclerotiniaceae</taxon>
        <taxon>Monilinia</taxon>
    </lineage>
</organism>
<keyword evidence="3" id="KW-1185">Reference proteome</keyword>
<gene>
    <name evidence="2" type="ORF">DSL72_001632</name>
</gene>
<feature type="compositionally biased region" description="Acidic residues" evidence="1">
    <location>
        <begin position="17"/>
        <end position="27"/>
    </location>
</feature>
<feature type="region of interest" description="Disordered" evidence="1">
    <location>
        <begin position="13"/>
        <end position="51"/>
    </location>
</feature>